<protein>
    <submittedName>
        <fullName evidence="1">Sel1-like repeat harboring protein</fullName>
    </submittedName>
</protein>
<organism evidence="1 2">
    <name type="scientific">Ralstonia solanacearum IPO1609</name>
    <dbReference type="NCBI Taxonomy" id="564066"/>
    <lineage>
        <taxon>Bacteria</taxon>
        <taxon>Pseudomonadati</taxon>
        <taxon>Pseudomonadota</taxon>
        <taxon>Betaproteobacteria</taxon>
        <taxon>Burkholderiales</taxon>
        <taxon>Burkholderiaceae</taxon>
        <taxon>Ralstonia</taxon>
        <taxon>Ralstonia solanacearum species complex</taxon>
    </lineage>
</organism>
<reference evidence="1" key="2">
    <citation type="submission" date="2022-04" db="EMBL/GenBank/DDBJ databases">
        <title>Genomic draft of R. solanacearum strain IPO1609, a phylotype IIB1/biovar 2/race 3 strain isolated from potato in Europe.</title>
        <authorList>
            <person name="Boucher C."/>
            <person name="Carrere S."/>
            <person name="Dossat C."/>
            <person name="Elbaz M."/>
            <person name="Genin S."/>
            <person name="Gouzy J."/>
            <person name="Prior P."/>
            <person name="Segurens B."/>
            <person name="Wincker P."/>
        </authorList>
    </citation>
    <scope>NUCLEOTIDE SEQUENCE</scope>
    <source>
        <strain evidence="1">IPO1609</strain>
    </source>
</reference>
<dbReference type="SUPFAM" id="SSF81901">
    <property type="entry name" value="HCP-like"/>
    <property type="match status" value="1"/>
</dbReference>
<dbReference type="InterPro" id="IPR011990">
    <property type="entry name" value="TPR-like_helical_dom_sf"/>
</dbReference>
<dbReference type="EMBL" id="LN651281">
    <property type="protein sequence ID" value="CEJ16616.1"/>
    <property type="molecule type" value="Genomic_DNA"/>
</dbReference>
<keyword evidence="2" id="KW-1185">Reference proteome</keyword>
<gene>
    <name evidence="1" type="ORF">RSIPO_03312</name>
</gene>
<evidence type="ECO:0000313" key="1">
    <source>
        <dbReference type="EMBL" id="CEJ16616.1"/>
    </source>
</evidence>
<dbReference type="Proteomes" id="UP000053470">
    <property type="component" value="Unassembled WGS sequence"/>
</dbReference>
<sequence length="106" mass="11806">MWLSRAAIAGATDAQYWFAEAYLSGEHVKQDIPRGVAWMWIAAKGNENAKSRMQHLEFQVSLDQFGRGIRAAARWRTGVDLTLERTPAGGMAIEQFNLNAPFAPGR</sequence>
<evidence type="ECO:0000313" key="2">
    <source>
        <dbReference type="Proteomes" id="UP000053470"/>
    </source>
</evidence>
<dbReference type="AlphaFoldDB" id="A0A7U7JD16"/>
<reference evidence="1" key="1">
    <citation type="submission" date="2014-11" db="EMBL/GenBank/DDBJ databases">
        <authorList>
            <person name="Genoscope - CEA"/>
        </authorList>
    </citation>
    <scope>NUCLEOTIDE SEQUENCE</scope>
    <source>
        <strain evidence="1">IPO1609</strain>
    </source>
</reference>
<dbReference type="RefSeq" id="WP_003263484.1">
    <property type="nucleotide sequence ID" value="NZ_LN651281.1"/>
</dbReference>
<dbReference type="Gene3D" id="1.25.40.10">
    <property type="entry name" value="Tetratricopeptide repeat domain"/>
    <property type="match status" value="1"/>
</dbReference>
<accession>A0A7U7JD16</accession>
<name>A0A7U7JD16_RALSL</name>
<proteinExistence type="predicted"/>